<feature type="region of interest" description="Disordered" evidence="1">
    <location>
        <begin position="176"/>
        <end position="208"/>
    </location>
</feature>
<dbReference type="InterPro" id="IPR027417">
    <property type="entry name" value="P-loop_NTPase"/>
</dbReference>
<reference evidence="3 4" key="2">
    <citation type="journal article" date="2016" name="Appl. Microbiol. Biotechnol.">
        <title>Mutations improving production and secretion of extracellular lipase by Burkholderia glumae PG1.</title>
        <authorList>
            <person name="Knapp A."/>
            <person name="Voget S."/>
            <person name="Gao R."/>
            <person name="Zaburannyi N."/>
            <person name="Krysciak D."/>
            <person name="Breuer M."/>
            <person name="Hauer B."/>
            <person name="Streit W.R."/>
            <person name="Muller R."/>
            <person name="Daniel R."/>
            <person name="Jaeger K.E."/>
        </authorList>
    </citation>
    <scope>NUCLEOTIDE SEQUENCE [LARGE SCALE GENOMIC DNA]</scope>
    <source>
        <strain evidence="3 4">PG1</strain>
    </source>
</reference>
<protein>
    <recommendedName>
        <fullName evidence="2">ATPase AAA-type core domain-containing protein</fullName>
    </recommendedName>
</protein>
<dbReference type="InterPro" id="IPR003959">
    <property type="entry name" value="ATPase_AAA_core"/>
</dbReference>
<evidence type="ECO:0000313" key="4">
    <source>
        <dbReference type="Proteomes" id="UP000031838"/>
    </source>
</evidence>
<dbReference type="PANTHER" id="PTHR32182">
    <property type="entry name" value="DNA REPLICATION AND REPAIR PROTEIN RECF"/>
    <property type="match status" value="1"/>
</dbReference>
<dbReference type="AlphaFoldDB" id="A0A0B6RYJ2"/>
<dbReference type="PANTHER" id="PTHR32182:SF22">
    <property type="entry name" value="ATP-DEPENDENT ENDONUCLEASE, OLD FAMILY-RELATED"/>
    <property type="match status" value="1"/>
</dbReference>
<dbReference type="HOGENOM" id="CLU_035814_3_1_4"/>
<dbReference type="GO" id="GO:0000731">
    <property type="term" value="P:DNA synthesis involved in DNA repair"/>
    <property type="evidence" value="ECO:0007669"/>
    <property type="project" value="TreeGrafter"/>
</dbReference>
<dbReference type="Pfam" id="PF13304">
    <property type="entry name" value="AAA_21"/>
    <property type="match status" value="1"/>
</dbReference>
<dbReference type="RefSeq" id="WP_052498248.1">
    <property type="nucleotide sequence ID" value="NZ_CP002580.1"/>
</dbReference>
<sequence>MLTKLRVKGFKSLNDISVDFGPFTCIAGANGAGKSNLFDAIMFLRDLADMPIIAAAHQVRDRGGRRSGSVASIFTRHKGGAASRMELEAEFLVSSEVIDDFNRRGEPHATHLRYRLVLEYLLDERSGSERIGLCEESLTYIPKSEFRKSLFPHSLWFWESVKGGVKTSPFISTTIEPHDGSTTINIHQDSGNSRGRPESIPASGMERSALSSVNTIDRPTALAARREMQSWALLQLEPSALRQPDDFSTPSDIHVAPSGAHMPATLRRLNRDAEVANRLAELIPDVAELGVEVDEARQLKTLHLTNRDGIRYPAKALSDGTLRFLALAIIHADFESGGVICLEEPENGIHPSRIEAMAKLLRDMAVDPKWRVDEGNPLRQVIINTHSPSLVRKLKPEDLVVCRQRRQGGAPFSAFEFLADTWRSRISSEPPTSLGALMAYLDKDEAMKDEQEPTMGVLLEKQYELFN</sequence>
<dbReference type="GO" id="GO:0005524">
    <property type="term" value="F:ATP binding"/>
    <property type="evidence" value="ECO:0007669"/>
    <property type="project" value="InterPro"/>
</dbReference>
<dbReference type="Proteomes" id="UP000031838">
    <property type="component" value="Chromosome 1"/>
</dbReference>
<reference evidence="4" key="1">
    <citation type="submission" date="2011-03" db="EMBL/GenBank/DDBJ databases">
        <authorList>
            <person name="Voget S."/>
            <person name="Streit W.R."/>
            <person name="Jaeger K.E."/>
            <person name="Daniel R."/>
        </authorList>
    </citation>
    <scope>NUCLEOTIDE SEQUENCE [LARGE SCALE GENOMIC DNA]</scope>
    <source>
        <strain evidence="4">PG1</strain>
    </source>
</reference>
<organism evidence="3 4">
    <name type="scientific">Burkholderia plantarii</name>
    <dbReference type="NCBI Taxonomy" id="41899"/>
    <lineage>
        <taxon>Bacteria</taxon>
        <taxon>Pseudomonadati</taxon>
        <taxon>Pseudomonadota</taxon>
        <taxon>Betaproteobacteria</taxon>
        <taxon>Burkholderiales</taxon>
        <taxon>Burkholderiaceae</taxon>
        <taxon>Burkholderia</taxon>
    </lineage>
</organism>
<evidence type="ECO:0000259" key="2">
    <source>
        <dbReference type="Pfam" id="PF13304"/>
    </source>
</evidence>
<dbReference type="GO" id="GO:0016887">
    <property type="term" value="F:ATP hydrolysis activity"/>
    <property type="evidence" value="ECO:0007669"/>
    <property type="project" value="InterPro"/>
</dbReference>
<keyword evidence="4" id="KW-1185">Reference proteome</keyword>
<feature type="domain" description="ATPase AAA-type core" evidence="2">
    <location>
        <begin position="23"/>
        <end position="391"/>
    </location>
</feature>
<proteinExistence type="predicted"/>
<feature type="compositionally biased region" description="Polar residues" evidence="1">
    <location>
        <begin position="176"/>
        <end position="193"/>
    </location>
</feature>
<accession>A0A0B6RYJ2</accession>
<dbReference type="EMBL" id="CP002580">
    <property type="protein sequence ID" value="AJK45071.1"/>
    <property type="molecule type" value="Genomic_DNA"/>
</dbReference>
<gene>
    <name evidence="3" type="ORF">BGL_1c05350</name>
</gene>
<evidence type="ECO:0000313" key="3">
    <source>
        <dbReference type="EMBL" id="AJK45071.1"/>
    </source>
</evidence>
<name>A0A0B6RYJ2_BURPL</name>
<dbReference type="KEGG" id="bgp:BGL_1c05350"/>
<dbReference type="Gene3D" id="3.40.50.300">
    <property type="entry name" value="P-loop containing nucleotide triphosphate hydrolases"/>
    <property type="match status" value="2"/>
</dbReference>
<dbReference type="SUPFAM" id="SSF52540">
    <property type="entry name" value="P-loop containing nucleoside triphosphate hydrolases"/>
    <property type="match status" value="1"/>
</dbReference>
<evidence type="ECO:0000256" key="1">
    <source>
        <dbReference type="SAM" id="MobiDB-lite"/>
    </source>
</evidence>
<dbReference type="GO" id="GO:0006302">
    <property type="term" value="P:double-strand break repair"/>
    <property type="evidence" value="ECO:0007669"/>
    <property type="project" value="TreeGrafter"/>
</dbReference>